<proteinExistence type="predicted"/>
<keyword evidence="2" id="KW-0472">Membrane</keyword>
<dbReference type="InterPro" id="IPR021338">
    <property type="entry name" value="DUF2953"/>
</dbReference>
<name>A0AAI9NX17_9FIRM</name>
<feature type="transmembrane region" description="Helical" evidence="2">
    <location>
        <begin position="6"/>
        <end position="34"/>
    </location>
</feature>
<dbReference type="RefSeq" id="WP_055222559.1">
    <property type="nucleotide sequence ID" value="NZ_BLYL01000001.1"/>
</dbReference>
<dbReference type="EMBL" id="BLYL01000001">
    <property type="protein sequence ID" value="GFO93018.1"/>
    <property type="molecule type" value="Genomic_DNA"/>
</dbReference>
<dbReference type="AlphaFoldDB" id="A0AAI9NX17"/>
<evidence type="ECO:0000313" key="3">
    <source>
        <dbReference type="EMBL" id="GFO93018.1"/>
    </source>
</evidence>
<sequence length="298" mass="34007">MHIVWLILKILLIVILSLVGLVVLLALLVLFAPVRYRAYVKKDDDIFAKFSARWLGFVLCFKVLYDSDGLRYRLRLFGGTIMGSEKSAIPEPEEEVYSEPGEYSRAETEEEASDSPGYEDYPSVEPEDRQFLLEDSEFEEPVLGPLIRLGRRIDSMAKTVVSKFKDLSEKFASLKKKKDGYTKLVHNVRTKEAMRVFKVELIKVLKHLKPTKLKGQIIYGADDPATTGERLGYMSLLFPLYYDNIDITPDFSEARLEGDLFMKGRIRLGTIGWSVLKVIWNKNVKITIARLKKISGGN</sequence>
<evidence type="ECO:0000313" key="4">
    <source>
        <dbReference type="Proteomes" id="UP000660047"/>
    </source>
</evidence>
<feature type="region of interest" description="Disordered" evidence="1">
    <location>
        <begin position="87"/>
        <end position="124"/>
    </location>
</feature>
<evidence type="ECO:0008006" key="5">
    <source>
        <dbReference type="Google" id="ProtNLM"/>
    </source>
</evidence>
<keyword evidence="2" id="KW-1133">Transmembrane helix</keyword>
<evidence type="ECO:0000256" key="2">
    <source>
        <dbReference type="SAM" id="Phobius"/>
    </source>
</evidence>
<dbReference type="Proteomes" id="UP000660047">
    <property type="component" value="Unassembled WGS sequence"/>
</dbReference>
<organism evidence="3 4">
    <name type="scientific">Coprococcus eutactus</name>
    <dbReference type="NCBI Taxonomy" id="33043"/>
    <lineage>
        <taxon>Bacteria</taxon>
        <taxon>Bacillati</taxon>
        <taxon>Bacillota</taxon>
        <taxon>Clostridia</taxon>
        <taxon>Lachnospirales</taxon>
        <taxon>Lachnospiraceae</taxon>
        <taxon>Coprococcus</taxon>
    </lineage>
</organism>
<evidence type="ECO:0000256" key="1">
    <source>
        <dbReference type="SAM" id="MobiDB-lite"/>
    </source>
</evidence>
<accession>A0AAI9NX17</accession>
<gene>
    <name evidence="3" type="ORF">COEU31_00640</name>
</gene>
<protein>
    <recommendedName>
        <fullName evidence="5">DUF2953 domain-containing protein</fullName>
    </recommendedName>
</protein>
<reference evidence="3" key="1">
    <citation type="submission" date="2020-06" db="EMBL/GenBank/DDBJ databases">
        <title>Characterization of fructooligosaccharide metabolism and fructooligosaccharide-degrading enzymes in human commensal butyrate producers.</title>
        <authorList>
            <person name="Tanno H."/>
            <person name="Fujii T."/>
            <person name="Hirano K."/>
            <person name="Maeno S."/>
            <person name="Tonozuka T."/>
            <person name="Sakamoto M."/>
            <person name="Ohkuma M."/>
            <person name="Tochio T."/>
            <person name="Endo A."/>
        </authorList>
    </citation>
    <scope>NUCLEOTIDE SEQUENCE</scope>
    <source>
        <strain evidence="3">JCM 31265</strain>
    </source>
</reference>
<dbReference type="Pfam" id="PF11167">
    <property type="entry name" value="DUF2953"/>
    <property type="match status" value="1"/>
</dbReference>
<keyword evidence="2" id="KW-0812">Transmembrane</keyword>
<comment type="caution">
    <text evidence="3">The sequence shown here is derived from an EMBL/GenBank/DDBJ whole genome shotgun (WGS) entry which is preliminary data.</text>
</comment>